<evidence type="ECO:0000313" key="1">
    <source>
        <dbReference type="EMBL" id="TCO21957.1"/>
    </source>
</evidence>
<name>A0ABY2BLQ7_9ACTN</name>
<sequence length="223" mass="24700">MNLDDTIKSSARASATRNPPVTAEYIEDNLYAIIAIFGTRIRDFQPGGHARAISLVAEHLAVRYRRSYAATRPRRANQSEDTDAYFYFPAEVAFLLHMIAEGHTTSIAHRTAAQYLDWDLEPLASDTAIATAPPQYMTSRAAFDLVIGMADVEQAMRFLLPSEKVLLEAALYHSISSDRPPPRHLVDAFKSASVKICSRLNGNSTTENGSGNTIRARREVASW</sequence>
<dbReference type="EMBL" id="SLWM01000007">
    <property type="protein sequence ID" value="TCO21957.1"/>
    <property type="molecule type" value="Genomic_DNA"/>
</dbReference>
<gene>
    <name evidence="1" type="ORF">EV644_107282</name>
</gene>
<dbReference type="Proteomes" id="UP000295818">
    <property type="component" value="Unassembled WGS sequence"/>
</dbReference>
<accession>A0ABY2BLQ7</accession>
<protein>
    <submittedName>
        <fullName evidence="1">Uncharacterized protein</fullName>
    </submittedName>
</protein>
<proteinExistence type="predicted"/>
<keyword evidence="2" id="KW-1185">Reference proteome</keyword>
<dbReference type="RefSeq" id="WP_132190491.1">
    <property type="nucleotide sequence ID" value="NZ_SLWM01000007.1"/>
</dbReference>
<evidence type="ECO:0000313" key="2">
    <source>
        <dbReference type="Proteomes" id="UP000295818"/>
    </source>
</evidence>
<organism evidence="1 2">
    <name type="scientific">Kribbella orskensis</name>
    <dbReference type="NCBI Taxonomy" id="2512216"/>
    <lineage>
        <taxon>Bacteria</taxon>
        <taxon>Bacillati</taxon>
        <taxon>Actinomycetota</taxon>
        <taxon>Actinomycetes</taxon>
        <taxon>Propionibacteriales</taxon>
        <taxon>Kribbellaceae</taxon>
        <taxon>Kribbella</taxon>
    </lineage>
</organism>
<comment type="caution">
    <text evidence="1">The sequence shown here is derived from an EMBL/GenBank/DDBJ whole genome shotgun (WGS) entry which is preliminary data.</text>
</comment>
<reference evidence="1 2" key="1">
    <citation type="journal article" date="2015" name="Stand. Genomic Sci.">
        <title>Genomic Encyclopedia of Bacterial and Archaeal Type Strains, Phase III: the genomes of soil and plant-associated and newly described type strains.</title>
        <authorList>
            <person name="Whitman W.B."/>
            <person name="Woyke T."/>
            <person name="Klenk H.P."/>
            <person name="Zhou Y."/>
            <person name="Lilburn T.G."/>
            <person name="Beck B.J."/>
            <person name="De Vos P."/>
            <person name="Vandamme P."/>
            <person name="Eisen J.A."/>
            <person name="Garrity G."/>
            <person name="Hugenholtz P."/>
            <person name="Kyrpides N.C."/>
        </authorList>
    </citation>
    <scope>NUCLEOTIDE SEQUENCE [LARGE SCALE GENOMIC DNA]</scope>
    <source>
        <strain evidence="1 2">VKM Ac-2538</strain>
    </source>
</reference>